<proteinExistence type="inferred from homology"/>
<keyword evidence="16" id="KW-1185">Reference proteome</keyword>
<keyword evidence="11 12" id="KW-0275">Fatty acid biosynthesis</keyword>
<reference evidence="17" key="1">
    <citation type="submission" date="2025-04" db="UniProtKB">
        <authorList>
            <consortium name="RefSeq"/>
        </authorList>
    </citation>
    <scope>IDENTIFICATION</scope>
    <source>
        <tissue evidence="17">Whole insect</tissue>
    </source>
</reference>
<protein>
    <submittedName>
        <fullName evidence="17">Acyl-CoA desaturase</fullName>
    </submittedName>
</protein>
<evidence type="ECO:0000256" key="5">
    <source>
        <dbReference type="ARBA" id="ARBA00022832"/>
    </source>
</evidence>
<name>A0A6P7G4E8_DIAVI</name>
<keyword evidence="5" id="KW-0276">Fatty acid metabolism</keyword>
<gene>
    <name evidence="17" type="primary">LOC114334056</name>
</gene>
<evidence type="ECO:0000256" key="2">
    <source>
        <dbReference type="ARBA" id="ARBA00009295"/>
    </source>
</evidence>
<dbReference type="InterPro" id="IPR015876">
    <property type="entry name" value="Acyl-CoA_DS"/>
</dbReference>
<dbReference type="Proteomes" id="UP001652700">
    <property type="component" value="Unplaced"/>
</dbReference>
<keyword evidence="4 12" id="KW-0812">Transmembrane</keyword>
<dbReference type="AlphaFoldDB" id="A0A6P7G4E8"/>
<evidence type="ECO:0000256" key="13">
    <source>
        <dbReference type="SAM" id="Phobius"/>
    </source>
</evidence>
<dbReference type="KEGG" id="dvv:114334056"/>
<keyword evidence="9" id="KW-0443">Lipid metabolism</keyword>
<dbReference type="InterPro" id="IPR005804">
    <property type="entry name" value="FA_desaturase_dom"/>
</dbReference>
<evidence type="ECO:0000313" key="17">
    <source>
        <dbReference type="RefSeq" id="XP_028139863.1"/>
    </source>
</evidence>
<dbReference type="CDD" id="cd03505">
    <property type="entry name" value="Delta9-FADS-like"/>
    <property type="match status" value="1"/>
</dbReference>
<comment type="subcellular location">
    <subcellularLocation>
        <location evidence="1">Membrane</location>
        <topology evidence="1">Multi-pass membrane protein</topology>
    </subcellularLocation>
</comment>
<dbReference type="PRINTS" id="PR00075">
    <property type="entry name" value="FACDDSATRASE"/>
</dbReference>
<evidence type="ECO:0000259" key="14">
    <source>
        <dbReference type="Pfam" id="PF00487"/>
    </source>
</evidence>
<dbReference type="GO" id="GO:0005506">
    <property type="term" value="F:iron ion binding"/>
    <property type="evidence" value="ECO:0007669"/>
    <property type="project" value="TreeGrafter"/>
</dbReference>
<evidence type="ECO:0000256" key="11">
    <source>
        <dbReference type="ARBA" id="ARBA00023160"/>
    </source>
</evidence>
<keyword evidence="6 13" id="KW-1133">Transmembrane helix</keyword>
<dbReference type="RefSeq" id="XP_028139863.1">
    <property type="nucleotide sequence ID" value="XM_028284062.1"/>
</dbReference>
<dbReference type="GO" id="GO:0004768">
    <property type="term" value="F:stearoyl-CoA 9-desaturase activity"/>
    <property type="evidence" value="ECO:0007669"/>
    <property type="project" value="TreeGrafter"/>
</dbReference>
<evidence type="ECO:0000256" key="12">
    <source>
        <dbReference type="RuleBase" id="RU000581"/>
    </source>
</evidence>
<dbReference type="PANTHER" id="PTHR11351">
    <property type="entry name" value="ACYL-COA DESATURASE"/>
    <property type="match status" value="1"/>
</dbReference>
<feature type="transmembrane region" description="Helical" evidence="13">
    <location>
        <begin position="85"/>
        <end position="107"/>
    </location>
</feature>
<feature type="domain" description="Fatty acid desaturase" evidence="14">
    <location>
        <begin position="50"/>
        <end position="206"/>
    </location>
</feature>
<keyword evidence="3 12" id="KW-0444">Lipid biosynthesis</keyword>
<dbReference type="GeneID" id="114334056"/>
<evidence type="ECO:0000256" key="10">
    <source>
        <dbReference type="ARBA" id="ARBA00023136"/>
    </source>
</evidence>
<feature type="transmembrane region" description="Helical" evidence="13">
    <location>
        <begin position="28"/>
        <end position="47"/>
    </location>
</feature>
<comment type="cofactor">
    <cofactor evidence="12">
        <name>Fe(2+)</name>
        <dbReference type="ChEBI" id="CHEBI:29033"/>
    </cofactor>
</comment>
<evidence type="ECO:0000256" key="1">
    <source>
        <dbReference type="ARBA" id="ARBA00004141"/>
    </source>
</evidence>
<feature type="transmembrane region" description="Helical" evidence="13">
    <location>
        <begin position="170"/>
        <end position="188"/>
    </location>
</feature>
<evidence type="ECO:0000256" key="7">
    <source>
        <dbReference type="ARBA" id="ARBA00023002"/>
    </source>
</evidence>
<organism evidence="17">
    <name type="scientific">Diabrotica virgifera virgifera</name>
    <name type="common">western corn rootworm</name>
    <dbReference type="NCBI Taxonomy" id="50390"/>
    <lineage>
        <taxon>Eukaryota</taxon>
        <taxon>Metazoa</taxon>
        <taxon>Ecdysozoa</taxon>
        <taxon>Arthropoda</taxon>
        <taxon>Hexapoda</taxon>
        <taxon>Insecta</taxon>
        <taxon>Pterygota</taxon>
        <taxon>Neoptera</taxon>
        <taxon>Endopterygota</taxon>
        <taxon>Coleoptera</taxon>
        <taxon>Polyphaga</taxon>
        <taxon>Cucujiformia</taxon>
        <taxon>Chrysomeloidea</taxon>
        <taxon>Chrysomelidae</taxon>
        <taxon>Galerucinae</taxon>
        <taxon>Diabroticina</taxon>
        <taxon>Diabroticites</taxon>
        <taxon>Diabrotica</taxon>
    </lineage>
</organism>
<dbReference type="PANTHER" id="PTHR11351:SF26">
    <property type="entry name" value="FATTY ACID DESATURASE DOMAIN-CONTAINING PROTEIN"/>
    <property type="match status" value="1"/>
</dbReference>
<evidence type="ECO:0000256" key="6">
    <source>
        <dbReference type="ARBA" id="ARBA00022989"/>
    </source>
</evidence>
<dbReference type="GO" id="GO:0005789">
    <property type="term" value="C:endoplasmic reticulum membrane"/>
    <property type="evidence" value="ECO:0007669"/>
    <property type="project" value="TreeGrafter"/>
</dbReference>
<accession>A0A6P7G4E8</accession>
<dbReference type="FunCoup" id="A0A6P7G4E8">
    <property type="interactions" value="49"/>
</dbReference>
<evidence type="ECO:0000256" key="4">
    <source>
        <dbReference type="ARBA" id="ARBA00022692"/>
    </source>
</evidence>
<keyword evidence="8" id="KW-0408">Iron</keyword>
<comment type="similarity">
    <text evidence="2 12">Belongs to the fatty acid desaturase type 1 family.</text>
</comment>
<evidence type="ECO:0000256" key="3">
    <source>
        <dbReference type="ARBA" id="ARBA00022516"/>
    </source>
</evidence>
<reference evidence="15" key="2">
    <citation type="submission" date="2025-05" db="UniProtKB">
        <authorList>
            <consortium name="EnsemblMetazoa"/>
        </authorList>
    </citation>
    <scope>IDENTIFICATION</scope>
</reference>
<dbReference type="EnsemblMetazoa" id="XM_028284062.1">
    <property type="protein sequence ID" value="XP_028139863.1"/>
    <property type="gene ID" value="LOC114334056"/>
</dbReference>
<evidence type="ECO:0000313" key="15">
    <source>
        <dbReference type="EnsemblMetazoa" id="XP_028139863.1"/>
    </source>
</evidence>
<feature type="transmembrane region" description="Helical" evidence="13">
    <location>
        <begin position="54"/>
        <end position="73"/>
    </location>
</feature>
<evidence type="ECO:0000256" key="9">
    <source>
        <dbReference type="ARBA" id="ARBA00023098"/>
    </source>
</evidence>
<dbReference type="GO" id="GO:0006636">
    <property type="term" value="P:unsaturated fatty acid biosynthetic process"/>
    <property type="evidence" value="ECO:0007669"/>
    <property type="project" value="TreeGrafter"/>
</dbReference>
<evidence type="ECO:0000313" key="16">
    <source>
        <dbReference type="Proteomes" id="UP001652700"/>
    </source>
</evidence>
<feature type="transmembrane region" description="Helical" evidence="13">
    <location>
        <begin position="194"/>
        <end position="217"/>
    </location>
</feature>
<comment type="domain">
    <text evidence="12">The histidine box domains are involved in binding the catalytic metal ions.</text>
</comment>
<dbReference type="InParanoid" id="A0A6P7G4E8"/>
<keyword evidence="7 12" id="KW-0560">Oxidoreductase</keyword>
<evidence type="ECO:0000256" key="8">
    <source>
        <dbReference type="ARBA" id="ARBA00023004"/>
    </source>
</evidence>
<dbReference type="Pfam" id="PF00487">
    <property type="entry name" value="FA_desaturase"/>
    <property type="match status" value="1"/>
</dbReference>
<dbReference type="OrthoDB" id="10260134at2759"/>
<sequence>MSTTVVQTVVQDEETKLSKTRDVNWMKVLFQLQITLMSLFTIHFLLYDSQWKTLLFTLALVLLGQLGVTAGAHRLWAHNTYTADGILRAFLIFCQTLSGTGSVYEWVQWHRLHHKYFQTDLDPYNPSRGWFFAQIQSTTLHLSEAQEAELKKIDMSDLEKDKLVMWQKKYYIALYLIVTLLLPINAPVEYWNEGLYSSVFILGFLRGFINLNLAWLINSAITIWGLKKGEKFPCDTNLVFILNKSNWLAYHYIAPWDYQVSEYGQYANDTISKTIRIFQVLECASNLKTIDSDTVRRALTNSVVQKRDITECLEELCDYSQKAPVFN</sequence>
<keyword evidence="10 13" id="KW-0472">Membrane</keyword>